<name>G4CLF0_9NEIS</name>
<feature type="signal peptide" evidence="2">
    <location>
        <begin position="1"/>
        <end position="20"/>
    </location>
</feature>
<sequence length="109" mass="11616">MMSRVTAFCCLLLAAAPALADQSAAQTELLSAQIAYQEALKAQTDYTAKVGTLRQRLQTVQATIQQKQAEAARLQSELNEADVAAQQAGSTLEAAGRRLDAAWTAVHGR</sequence>
<reference evidence="3 4" key="1">
    <citation type="submission" date="2011-05" db="EMBL/GenBank/DDBJ databases">
        <authorList>
            <person name="Muzny D."/>
            <person name="Qin X."/>
            <person name="Deng J."/>
            <person name="Jiang H."/>
            <person name="Liu Y."/>
            <person name="Qu J."/>
            <person name="Song X.-Z."/>
            <person name="Zhang L."/>
            <person name="Thornton R."/>
            <person name="Coyle M."/>
            <person name="Francisco L."/>
            <person name="Jackson L."/>
            <person name="Javaid M."/>
            <person name="Korchina V."/>
            <person name="Kovar C."/>
            <person name="Mata R."/>
            <person name="Mathew T."/>
            <person name="Ngo R."/>
            <person name="Nguyen L."/>
            <person name="Nguyen N."/>
            <person name="Okwuonu G."/>
            <person name="Ongeri F."/>
            <person name="Pham C."/>
            <person name="Simmons D."/>
            <person name="Wilczek-Boney K."/>
            <person name="Hale W."/>
            <person name="Jakkamsetti A."/>
            <person name="Pham P."/>
            <person name="Ruth R."/>
            <person name="San Lucas F."/>
            <person name="Warren J."/>
            <person name="Zhang J."/>
            <person name="Zhao Z."/>
            <person name="Zhou C."/>
            <person name="Zhu D."/>
            <person name="Lee S."/>
            <person name="Bess C."/>
            <person name="Blankenburg K."/>
            <person name="Forbes L."/>
            <person name="Fu Q."/>
            <person name="Gubbala S."/>
            <person name="Hirani K."/>
            <person name="Jayaseelan J.C."/>
            <person name="Lara F."/>
            <person name="Munidasa M."/>
            <person name="Palculict T."/>
            <person name="Patil S."/>
            <person name="Pu L.-L."/>
            <person name="Saada N."/>
            <person name="Tang L."/>
            <person name="Weissenberger G."/>
            <person name="Zhu Y."/>
            <person name="Hemphill L."/>
            <person name="Shang Y."/>
            <person name="Youmans B."/>
            <person name="Ayvaz T."/>
            <person name="Ross M."/>
            <person name="Santibanez J."/>
            <person name="Aqrawi P."/>
            <person name="Gross S."/>
            <person name="Joshi V."/>
            <person name="Fowler G."/>
            <person name="Nazareth L."/>
            <person name="Reid J."/>
            <person name="Worley K."/>
            <person name="Petrosino J."/>
            <person name="Highlander S."/>
            <person name="Gibbs R."/>
        </authorList>
    </citation>
    <scope>NUCLEOTIDE SEQUENCE [LARGE SCALE GENOMIC DNA]</scope>
    <source>
        <strain evidence="3 4">871</strain>
    </source>
</reference>
<proteinExistence type="predicted"/>
<dbReference type="Proteomes" id="UP000003019">
    <property type="component" value="Unassembled WGS sequence"/>
</dbReference>
<dbReference type="HOGENOM" id="CLU_151271_0_0_4"/>
<keyword evidence="4" id="KW-1185">Reference proteome</keyword>
<feature type="coiled-coil region" evidence="1">
    <location>
        <begin position="50"/>
        <end position="84"/>
    </location>
</feature>
<evidence type="ECO:0000313" key="4">
    <source>
        <dbReference type="Proteomes" id="UP000003019"/>
    </source>
</evidence>
<dbReference type="RefSeq" id="WP_009120126.1">
    <property type="nucleotide sequence ID" value="NZ_JH164926.1"/>
</dbReference>
<protein>
    <submittedName>
        <fullName evidence="3">Uncharacterized protein</fullName>
    </submittedName>
</protein>
<keyword evidence="1" id="KW-0175">Coiled coil</keyword>
<dbReference type="AlphaFoldDB" id="G4CLF0"/>
<dbReference type="STRING" id="1032488.HMPREF9371_2441"/>
<feature type="chain" id="PRO_5003461999" evidence="2">
    <location>
        <begin position="21"/>
        <end position="109"/>
    </location>
</feature>
<comment type="caution">
    <text evidence="3">The sequence shown here is derived from an EMBL/GenBank/DDBJ whole genome shotgun (WGS) entry which is preliminary data.</text>
</comment>
<gene>
    <name evidence="3" type="ORF">HMPREF9371_2441</name>
</gene>
<evidence type="ECO:0000256" key="2">
    <source>
        <dbReference type="SAM" id="SignalP"/>
    </source>
</evidence>
<dbReference type="OrthoDB" id="8613090at2"/>
<organism evidence="3 4">
    <name type="scientific">Neisseria shayeganii 871</name>
    <dbReference type="NCBI Taxonomy" id="1032488"/>
    <lineage>
        <taxon>Bacteria</taxon>
        <taxon>Pseudomonadati</taxon>
        <taxon>Pseudomonadota</taxon>
        <taxon>Betaproteobacteria</taxon>
        <taxon>Neisseriales</taxon>
        <taxon>Neisseriaceae</taxon>
        <taxon>Neisseria</taxon>
    </lineage>
</organism>
<dbReference type="EMBL" id="AGAY01000085">
    <property type="protein sequence ID" value="EGY51380.1"/>
    <property type="molecule type" value="Genomic_DNA"/>
</dbReference>
<keyword evidence="2" id="KW-0732">Signal</keyword>
<evidence type="ECO:0000256" key="1">
    <source>
        <dbReference type="SAM" id="Coils"/>
    </source>
</evidence>
<accession>G4CLF0</accession>
<evidence type="ECO:0000313" key="3">
    <source>
        <dbReference type="EMBL" id="EGY51380.1"/>
    </source>
</evidence>
<dbReference type="PATRIC" id="fig|1032488.3.peg.2300"/>